<evidence type="ECO:0000256" key="7">
    <source>
        <dbReference type="ARBA" id="ARBA00023136"/>
    </source>
</evidence>
<dbReference type="PANTHER" id="PTHR33529">
    <property type="entry name" value="SLR0882 PROTEIN-RELATED"/>
    <property type="match status" value="1"/>
</dbReference>
<dbReference type="RefSeq" id="WP_200259734.1">
    <property type="nucleotide sequence ID" value="NZ_NRSH01000100.1"/>
</dbReference>
<feature type="transmembrane region" description="Helical" evidence="9">
    <location>
        <begin position="91"/>
        <end position="114"/>
    </location>
</feature>
<comment type="similarity">
    <text evidence="3">Belongs to the LptF/LptG family.</text>
</comment>
<evidence type="ECO:0000313" key="11">
    <source>
        <dbReference type="Proteomes" id="UP000738126"/>
    </source>
</evidence>
<comment type="subcellular location">
    <subcellularLocation>
        <location evidence="2">Cell membrane</location>
        <topology evidence="2">Multi-pass membrane protein</topology>
    </subcellularLocation>
</comment>
<organism evidence="10 11">
    <name type="scientific">Halorhodospira neutriphila</name>
    <dbReference type="NCBI Taxonomy" id="168379"/>
    <lineage>
        <taxon>Bacteria</taxon>
        <taxon>Pseudomonadati</taxon>
        <taxon>Pseudomonadota</taxon>
        <taxon>Gammaproteobacteria</taxon>
        <taxon>Chromatiales</taxon>
        <taxon>Ectothiorhodospiraceae</taxon>
        <taxon>Halorhodospira</taxon>
    </lineage>
</organism>
<feature type="transmembrane region" description="Helical" evidence="9">
    <location>
        <begin position="12"/>
        <end position="33"/>
    </location>
</feature>
<dbReference type="Proteomes" id="UP000738126">
    <property type="component" value="Unassembled WGS sequence"/>
</dbReference>
<comment type="subunit">
    <text evidence="8">Component of the lipopolysaccharide transport and assembly complex. The LptBFG transporter is composed of two ATP-binding proteins (LptB) and two transmembrane proteins (LptF and LptG).</text>
</comment>
<evidence type="ECO:0000256" key="9">
    <source>
        <dbReference type="SAM" id="Phobius"/>
    </source>
</evidence>
<evidence type="ECO:0000256" key="4">
    <source>
        <dbReference type="ARBA" id="ARBA00022475"/>
    </source>
</evidence>
<feature type="transmembrane region" description="Helical" evidence="9">
    <location>
        <begin position="269"/>
        <end position="287"/>
    </location>
</feature>
<feature type="transmembrane region" description="Helical" evidence="9">
    <location>
        <begin position="61"/>
        <end position="79"/>
    </location>
</feature>
<evidence type="ECO:0000256" key="6">
    <source>
        <dbReference type="ARBA" id="ARBA00022989"/>
    </source>
</evidence>
<keyword evidence="6 9" id="KW-1133">Transmembrane helix</keyword>
<keyword evidence="11" id="KW-1185">Reference proteome</keyword>
<evidence type="ECO:0000256" key="3">
    <source>
        <dbReference type="ARBA" id="ARBA00007725"/>
    </source>
</evidence>
<dbReference type="InterPro" id="IPR005495">
    <property type="entry name" value="LptG/LptF_permease"/>
</dbReference>
<dbReference type="InterPro" id="IPR030923">
    <property type="entry name" value="LptG"/>
</dbReference>
<dbReference type="Pfam" id="PF03739">
    <property type="entry name" value="LptF_LptG"/>
    <property type="match status" value="1"/>
</dbReference>
<reference evidence="10 11" key="1">
    <citation type="journal article" date="2020" name="Microorganisms">
        <title>Osmotic Adaptation and Compatible Solute Biosynthesis of Phototrophic Bacteria as Revealed from Genome Analyses.</title>
        <authorList>
            <person name="Imhoff J.F."/>
            <person name="Rahn T."/>
            <person name="Kunzel S."/>
            <person name="Keller A."/>
            <person name="Neulinger S.C."/>
        </authorList>
    </citation>
    <scope>NUCLEOTIDE SEQUENCE [LARGE SCALE GENOMIC DNA]</scope>
    <source>
        <strain evidence="10 11">DSM 15116</strain>
    </source>
</reference>
<comment type="caution">
    <text evidence="10">The sequence shown here is derived from an EMBL/GenBank/DDBJ whole genome shotgun (WGS) entry which is preliminary data.</text>
</comment>
<dbReference type="NCBIfam" id="TIGR04408">
    <property type="entry name" value="LptG_lptG"/>
    <property type="match status" value="1"/>
</dbReference>
<feature type="transmembrane region" description="Helical" evidence="9">
    <location>
        <begin position="299"/>
        <end position="316"/>
    </location>
</feature>
<proteinExistence type="inferred from homology"/>
<dbReference type="PANTHER" id="PTHR33529:SF2">
    <property type="entry name" value="LIPOPOLYSACCHARIDE EXPORT SYSTEM PERMEASE PROTEIN LPTG"/>
    <property type="match status" value="1"/>
</dbReference>
<keyword evidence="7 9" id="KW-0472">Membrane</keyword>
<name>A0ABS1E7M9_9GAMM</name>
<evidence type="ECO:0000256" key="8">
    <source>
        <dbReference type="ARBA" id="ARBA00026081"/>
    </source>
</evidence>
<accession>A0ABS1E7M9</accession>
<dbReference type="EMBL" id="NRSH01000100">
    <property type="protein sequence ID" value="MBK1727117.1"/>
    <property type="molecule type" value="Genomic_DNA"/>
</dbReference>
<evidence type="ECO:0000256" key="2">
    <source>
        <dbReference type="ARBA" id="ARBA00004651"/>
    </source>
</evidence>
<comment type="function">
    <text evidence="1">Part of the ABC transporter complex LptBFG involved in the translocation of lipopolysaccharide (LPS) from the inner membrane to the outer membrane.</text>
</comment>
<evidence type="ECO:0000256" key="1">
    <source>
        <dbReference type="ARBA" id="ARBA00002265"/>
    </source>
</evidence>
<evidence type="ECO:0000313" key="10">
    <source>
        <dbReference type="EMBL" id="MBK1727117.1"/>
    </source>
</evidence>
<feature type="transmembrane region" description="Helical" evidence="9">
    <location>
        <begin position="328"/>
        <end position="346"/>
    </location>
</feature>
<gene>
    <name evidence="10" type="primary">lptG</name>
    <name evidence="10" type="ORF">CKO13_08810</name>
</gene>
<protein>
    <submittedName>
        <fullName evidence="10">LPS export ABC transporter permease LptG</fullName>
    </submittedName>
</protein>
<keyword evidence="4" id="KW-1003">Cell membrane</keyword>
<keyword evidence="5 9" id="KW-0812">Transmembrane</keyword>
<evidence type="ECO:0000256" key="5">
    <source>
        <dbReference type="ARBA" id="ARBA00022692"/>
    </source>
</evidence>
<sequence>MRLLTLYLARSVIAASLVALVAIVALDFVFSLVDGVADSDGGVAQVLLEALLAVPGLAYEAFPFATLIGALTGLGALSARQELTVMRAAGVSVLQIAGAVLAGGLVLALLAVAVGEYAVPPAERQAAAVRGVSEGEQLRTGPDGALWARDGGDFLRAERPRSRTHLEDVTLYRFSEGRLALRVDAEHAHYRDGGWRLAEATLTRYAGARLTRQRREAWRWAASLSPEVLGVVVADPATLPAPELLTYIRYLEANDLDSARYRLALWQKVATPLATLAMLLVTIPLVFTAVRSAGGGQRVVIGVLAGIGFFLLNRALSQAGVAYGLPPWLSALLPVLAFAAIGVAGLRRVR</sequence>